<keyword evidence="1" id="KW-0175">Coiled coil</keyword>
<evidence type="ECO:0000313" key="3">
    <source>
        <dbReference type="Proteomes" id="UP000031057"/>
    </source>
</evidence>
<comment type="caution">
    <text evidence="2">The sequence shown here is derived from an EMBL/GenBank/DDBJ whole genome shotgun (WGS) entry which is preliminary data.</text>
</comment>
<evidence type="ECO:0000313" key="2">
    <source>
        <dbReference type="EMBL" id="KHK93492.1"/>
    </source>
</evidence>
<evidence type="ECO:0000256" key="1">
    <source>
        <dbReference type="SAM" id="Coils"/>
    </source>
</evidence>
<dbReference type="RefSeq" id="WP_039279684.1">
    <property type="nucleotide sequence ID" value="NZ_JTDI01000001.1"/>
</dbReference>
<evidence type="ECO:0008006" key="4">
    <source>
        <dbReference type="Google" id="ProtNLM"/>
    </source>
</evidence>
<name>A0A0B1ZWG0_9SPHN</name>
<keyword evidence="3" id="KW-1185">Reference proteome</keyword>
<reference evidence="2 3" key="1">
    <citation type="submission" date="2014-10" db="EMBL/GenBank/DDBJ databases">
        <title>Genome sequence of Novosphingobium malaysiense MUSC 273(T).</title>
        <authorList>
            <person name="Lee L.-H."/>
        </authorList>
    </citation>
    <scope>NUCLEOTIDE SEQUENCE [LARGE SCALE GENOMIC DNA]</scope>
    <source>
        <strain evidence="2 3">MUSC 273</strain>
    </source>
</reference>
<dbReference type="Proteomes" id="UP000031057">
    <property type="component" value="Unassembled WGS sequence"/>
</dbReference>
<dbReference type="OrthoDB" id="7509476at2"/>
<proteinExistence type="predicted"/>
<dbReference type="AlphaFoldDB" id="A0A0B1ZWG0"/>
<dbReference type="EMBL" id="JTDI01000001">
    <property type="protein sequence ID" value="KHK93492.1"/>
    <property type="molecule type" value="Genomic_DNA"/>
</dbReference>
<organism evidence="2 3">
    <name type="scientific">Novosphingobium malaysiense</name>
    <dbReference type="NCBI Taxonomy" id="1348853"/>
    <lineage>
        <taxon>Bacteria</taxon>
        <taxon>Pseudomonadati</taxon>
        <taxon>Pseudomonadota</taxon>
        <taxon>Alphaproteobacteria</taxon>
        <taxon>Sphingomonadales</taxon>
        <taxon>Sphingomonadaceae</taxon>
        <taxon>Novosphingobium</taxon>
    </lineage>
</organism>
<protein>
    <recommendedName>
        <fullName evidence="4">Flagellar FliJ protein</fullName>
    </recommendedName>
</protein>
<gene>
    <name evidence="2" type="ORF">LK12_04335</name>
</gene>
<accession>A0A0B1ZWG0</accession>
<feature type="coiled-coil region" evidence="1">
    <location>
        <begin position="86"/>
        <end position="120"/>
    </location>
</feature>
<sequence length="141" mass="15587">MKEERKRLGRLKRLEKIRSIAKQTAAVEAAQAESTLTQLRALSDRTRRMAADYANRREADDGAALRQVGRFVSGLQAISRTTDGDALRAQSIADAKQRELAEAERRRAAIEERAELQARLIAKASEQPVLTSRKGSGTGLE</sequence>
<dbReference type="STRING" id="1348853.LK12_04335"/>